<dbReference type="PROSITE" id="PS51171">
    <property type="entry name" value="PREPHENATE_DEHYDR_3"/>
    <property type="match status" value="1"/>
</dbReference>
<dbReference type="GO" id="GO:0004664">
    <property type="term" value="F:prephenate dehydratase activity"/>
    <property type="evidence" value="ECO:0007669"/>
    <property type="project" value="InterPro"/>
</dbReference>
<name>A0A8H6S954_9AGAR</name>
<dbReference type="AlphaFoldDB" id="A0A8H6S954"/>
<protein>
    <submittedName>
        <fullName evidence="7">Prephenate dehydratase domain-containing protein</fullName>
    </submittedName>
</protein>
<evidence type="ECO:0000313" key="8">
    <source>
        <dbReference type="Proteomes" id="UP000636479"/>
    </source>
</evidence>
<evidence type="ECO:0000256" key="4">
    <source>
        <dbReference type="ARBA" id="ARBA00023239"/>
    </source>
</evidence>
<keyword evidence="8" id="KW-1185">Reference proteome</keyword>
<evidence type="ECO:0000256" key="1">
    <source>
        <dbReference type="ARBA" id="ARBA00022605"/>
    </source>
</evidence>
<proteinExistence type="predicted"/>
<keyword evidence="2" id="KW-0057">Aromatic amino acid biosynthesis</keyword>
<keyword evidence="4" id="KW-0456">Lyase</keyword>
<feature type="domain" description="Prephenate dehydratase" evidence="6">
    <location>
        <begin position="5"/>
        <end position="183"/>
    </location>
</feature>
<keyword evidence="1" id="KW-0028">Amino-acid biosynthesis</keyword>
<comment type="pathway">
    <text evidence="5">Amino-acid biosynthesis.</text>
</comment>
<dbReference type="EMBL" id="JACAZF010000009">
    <property type="protein sequence ID" value="KAF7295123.1"/>
    <property type="molecule type" value="Genomic_DNA"/>
</dbReference>
<gene>
    <name evidence="7" type="ORF">MIND_01050800</name>
</gene>
<evidence type="ECO:0000313" key="7">
    <source>
        <dbReference type="EMBL" id="KAF7295123.1"/>
    </source>
</evidence>
<dbReference type="Gene3D" id="3.40.190.10">
    <property type="entry name" value="Periplasmic binding protein-like II"/>
    <property type="match status" value="2"/>
</dbReference>
<evidence type="ECO:0000259" key="6">
    <source>
        <dbReference type="PROSITE" id="PS51171"/>
    </source>
</evidence>
<dbReference type="CDD" id="cd13532">
    <property type="entry name" value="PBP2_PDT_like"/>
    <property type="match status" value="1"/>
</dbReference>
<evidence type="ECO:0000256" key="3">
    <source>
        <dbReference type="ARBA" id="ARBA00023222"/>
    </source>
</evidence>
<dbReference type="GO" id="GO:0009094">
    <property type="term" value="P:L-phenylalanine biosynthetic process"/>
    <property type="evidence" value="ECO:0007669"/>
    <property type="project" value="UniProtKB-KW"/>
</dbReference>
<dbReference type="PANTHER" id="PTHR21022">
    <property type="entry name" value="PREPHENATE DEHYDRATASE P PROTEIN"/>
    <property type="match status" value="1"/>
</dbReference>
<comment type="caution">
    <text evidence="7">The sequence shown here is derived from an EMBL/GenBank/DDBJ whole genome shotgun (WGS) entry which is preliminary data.</text>
</comment>
<accession>A0A8H6S954</accession>
<evidence type="ECO:0000256" key="5">
    <source>
        <dbReference type="ARBA" id="ARBA00029440"/>
    </source>
</evidence>
<dbReference type="Proteomes" id="UP000636479">
    <property type="component" value="Unassembled WGS sequence"/>
</dbReference>
<reference evidence="7" key="1">
    <citation type="submission" date="2020-05" db="EMBL/GenBank/DDBJ databases">
        <title>Mycena genomes resolve the evolution of fungal bioluminescence.</title>
        <authorList>
            <person name="Tsai I.J."/>
        </authorList>
    </citation>
    <scope>NUCLEOTIDE SEQUENCE</scope>
    <source>
        <strain evidence="7">171206Taipei</strain>
    </source>
</reference>
<sequence>MEDFVVAFLGPPGTFCHQAAHERFGSSTSYKSCSTIRAVFEAVASRTVNFGVVPQENSFFGSVIETYDAFRDEQPGFVLDEIILPVQHCLLAPQGVKPSDIRRIQSHEQAIGQCRTFLSQYFPSASLEKVSSTAAAAEAVLKHCDSAAICSRICTVVFDGLQVLFQNIQDHQNNRTRFYVLAPDATSQLPLPRPISSKGLIRILPTDSRRIAMALATLSLPVSRIDRRPDTKSLEPFQDVYFVEVEETDVGEVVQGIQRLQSTKVEAKLLGLW</sequence>
<dbReference type="SUPFAM" id="SSF53850">
    <property type="entry name" value="Periplasmic binding protein-like II"/>
    <property type="match status" value="1"/>
</dbReference>
<dbReference type="OrthoDB" id="983542at2759"/>
<dbReference type="PANTHER" id="PTHR21022:SF19">
    <property type="entry name" value="PREPHENATE DEHYDRATASE-RELATED"/>
    <property type="match status" value="1"/>
</dbReference>
<dbReference type="InterPro" id="IPR001086">
    <property type="entry name" value="Preph_deHydtase"/>
</dbReference>
<keyword evidence="3" id="KW-0584">Phenylalanine biosynthesis</keyword>
<organism evidence="7 8">
    <name type="scientific">Mycena indigotica</name>
    <dbReference type="NCBI Taxonomy" id="2126181"/>
    <lineage>
        <taxon>Eukaryota</taxon>
        <taxon>Fungi</taxon>
        <taxon>Dikarya</taxon>
        <taxon>Basidiomycota</taxon>
        <taxon>Agaricomycotina</taxon>
        <taxon>Agaricomycetes</taxon>
        <taxon>Agaricomycetidae</taxon>
        <taxon>Agaricales</taxon>
        <taxon>Marasmiineae</taxon>
        <taxon>Mycenaceae</taxon>
        <taxon>Mycena</taxon>
    </lineage>
</organism>
<evidence type="ECO:0000256" key="2">
    <source>
        <dbReference type="ARBA" id="ARBA00023141"/>
    </source>
</evidence>
<dbReference type="GeneID" id="59349608"/>
<dbReference type="RefSeq" id="XP_037216486.1">
    <property type="nucleotide sequence ID" value="XM_037367092.1"/>
</dbReference>
<dbReference type="Pfam" id="PF00800">
    <property type="entry name" value="PDT"/>
    <property type="match status" value="1"/>
</dbReference>
<dbReference type="GO" id="GO:0005737">
    <property type="term" value="C:cytoplasm"/>
    <property type="evidence" value="ECO:0007669"/>
    <property type="project" value="TreeGrafter"/>
</dbReference>